<feature type="domain" description="Methyltransferase type 11" evidence="1">
    <location>
        <begin position="88"/>
        <end position="141"/>
    </location>
</feature>
<dbReference type="STRING" id="119000.SAMN05661010_00769"/>
<dbReference type="GO" id="GO:0008757">
    <property type="term" value="F:S-adenosylmethionine-dependent methyltransferase activity"/>
    <property type="evidence" value="ECO:0007669"/>
    <property type="project" value="InterPro"/>
</dbReference>
<dbReference type="OrthoDB" id="6191410at2"/>
<dbReference type="AlphaFoldDB" id="A0A1G9GMU3"/>
<dbReference type="InterPro" id="IPR013216">
    <property type="entry name" value="Methyltransf_11"/>
</dbReference>
<protein>
    <submittedName>
        <fullName evidence="2">Methyltransferase domain-containing protein</fullName>
    </submittedName>
</protein>
<evidence type="ECO:0000313" key="3">
    <source>
        <dbReference type="Proteomes" id="UP000198654"/>
    </source>
</evidence>
<gene>
    <name evidence="2" type="ORF">SAMN05661010_00769</name>
</gene>
<dbReference type="Pfam" id="PF08241">
    <property type="entry name" value="Methyltransf_11"/>
    <property type="match status" value="1"/>
</dbReference>
<evidence type="ECO:0000259" key="1">
    <source>
        <dbReference type="Pfam" id="PF08241"/>
    </source>
</evidence>
<reference evidence="2 3" key="1">
    <citation type="submission" date="2016-10" db="EMBL/GenBank/DDBJ databases">
        <authorList>
            <person name="de Groot N.N."/>
        </authorList>
    </citation>
    <scope>NUCLEOTIDE SEQUENCE [LARGE SCALE GENOMIC DNA]</scope>
    <source>
        <strain evidence="2 3">DSM 14789</strain>
    </source>
</reference>
<dbReference type="Proteomes" id="UP000198654">
    <property type="component" value="Unassembled WGS sequence"/>
</dbReference>
<dbReference type="EMBL" id="FNGI01000001">
    <property type="protein sequence ID" value="SDL01805.1"/>
    <property type="molecule type" value="Genomic_DNA"/>
</dbReference>
<dbReference type="Gene3D" id="3.40.50.150">
    <property type="entry name" value="Vaccinia Virus protein VP39"/>
    <property type="match status" value="1"/>
</dbReference>
<keyword evidence="2" id="KW-0489">Methyltransferase</keyword>
<organism evidence="2 3">
    <name type="scientific">Modicisalibacter muralis</name>
    <dbReference type="NCBI Taxonomy" id="119000"/>
    <lineage>
        <taxon>Bacteria</taxon>
        <taxon>Pseudomonadati</taxon>
        <taxon>Pseudomonadota</taxon>
        <taxon>Gammaproteobacteria</taxon>
        <taxon>Oceanospirillales</taxon>
        <taxon>Halomonadaceae</taxon>
        <taxon>Modicisalibacter</taxon>
    </lineage>
</organism>
<evidence type="ECO:0000313" key="2">
    <source>
        <dbReference type="EMBL" id="SDL01805.1"/>
    </source>
</evidence>
<keyword evidence="2" id="KW-0808">Transferase</keyword>
<keyword evidence="3" id="KW-1185">Reference proteome</keyword>
<dbReference type="GO" id="GO:0032259">
    <property type="term" value="P:methylation"/>
    <property type="evidence" value="ECO:0007669"/>
    <property type="project" value="UniProtKB-KW"/>
</dbReference>
<proteinExistence type="predicted"/>
<name>A0A1G9GMU3_9GAMM</name>
<sequence length="269" mass="30394">MAKPWGDRRAVSNSNITISLAQLVREGRHYWASSAGQAHLQAQRACLGPVCERLFGAHSLQLGMAPRLTDMCPIRHALGWSPTRELAEDESCVVCAPDQLPFADECLTLVVVHHLLEVVPEPHRLLQEATRVVADDGRLVLFGWSPLGLEGMNRPWPRRRSELPWRGHWRTPGRLKDWLAFVDFEIERIDYCGFRVPGGVPRNASLETFGRRHNLPLGDTYMIRARRRMHWAQVSRPRLPSPAVGGPLLGHAPRVAAHEPECERMTEVD</sequence>
<dbReference type="SUPFAM" id="SSF53335">
    <property type="entry name" value="S-adenosyl-L-methionine-dependent methyltransferases"/>
    <property type="match status" value="1"/>
</dbReference>
<accession>A0A1G9GMU3</accession>
<dbReference type="InterPro" id="IPR029063">
    <property type="entry name" value="SAM-dependent_MTases_sf"/>
</dbReference>